<dbReference type="Proteomes" id="UP001139011">
    <property type="component" value="Unassembled WGS sequence"/>
</dbReference>
<dbReference type="SUPFAM" id="SSF160904">
    <property type="entry name" value="Jann2411-like"/>
    <property type="match status" value="1"/>
</dbReference>
<organism evidence="2 3">
    <name type="scientific">Fictibacillus marinisediminis</name>
    <dbReference type="NCBI Taxonomy" id="2878389"/>
    <lineage>
        <taxon>Bacteria</taxon>
        <taxon>Bacillati</taxon>
        <taxon>Bacillota</taxon>
        <taxon>Bacilli</taxon>
        <taxon>Bacillales</taxon>
        <taxon>Fictibacillaceae</taxon>
        <taxon>Fictibacillus</taxon>
    </lineage>
</organism>
<comment type="caution">
    <text evidence="2">The sequence shown here is derived from an EMBL/GenBank/DDBJ whole genome shotgun (WGS) entry which is preliminary data.</text>
</comment>
<dbReference type="RefSeq" id="WP_336606283.1">
    <property type="nucleotide sequence ID" value="NZ_JAIWJX010000002.1"/>
</dbReference>
<evidence type="ECO:0000313" key="2">
    <source>
        <dbReference type="EMBL" id="MCK6258208.1"/>
    </source>
</evidence>
<dbReference type="PANTHER" id="PTHR35525">
    <property type="entry name" value="BLL6575 PROTEIN"/>
    <property type="match status" value="1"/>
</dbReference>
<dbReference type="InterPro" id="IPR021005">
    <property type="entry name" value="Znf_CGNR"/>
</dbReference>
<reference evidence="2" key="1">
    <citation type="submission" date="2021-09" db="EMBL/GenBank/DDBJ databases">
        <title>Genome analysis of Fictibacillus sp. KIGAM418 isolated from marine sediment.</title>
        <authorList>
            <person name="Seo M.-J."/>
            <person name="Cho E.-S."/>
            <person name="Hwang C.Y."/>
        </authorList>
    </citation>
    <scope>NUCLEOTIDE SEQUENCE</scope>
    <source>
        <strain evidence="2">KIGAM418</strain>
    </source>
</reference>
<protein>
    <submittedName>
        <fullName evidence="2">CGNR zinc finger domain-containing protein</fullName>
    </submittedName>
</protein>
<evidence type="ECO:0000313" key="3">
    <source>
        <dbReference type="Proteomes" id="UP001139011"/>
    </source>
</evidence>
<feature type="domain" description="Zinc finger CGNR" evidence="1">
    <location>
        <begin position="136"/>
        <end position="178"/>
    </location>
</feature>
<keyword evidence="3" id="KW-1185">Reference proteome</keyword>
<name>A0A9X2BI50_9BACL</name>
<dbReference type="Pfam" id="PF07336">
    <property type="entry name" value="ABATE"/>
    <property type="match status" value="1"/>
</dbReference>
<dbReference type="InterPro" id="IPR010852">
    <property type="entry name" value="ABATE"/>
</dbReference>
<dbReference type="PANTHER" id="PTHR35525:SF3">
    <property type="entry name" value="BLL6575 PROTEIN"/>
    <property type="match status" value="1"/>
</dbReference>
<proteinExistence type="predicted"/>
<gene>
    <name evidence="2" type="ORF">LCY76_16665</name>
</gene>
<dbReference type="Gene3D" id="1.10.3300.10">
    <property type="entry name" value="Jann2411-like domain"/>
    <property type="match status" value="1"/>
</dbReference>
<dbReference type="EMBL" id="JAIWJX010000002">
    <property type="protein sequence ID" value="MCK6258208.1"/>
    <property type="molecule type" value="Genomic_DNA"/>
</dbReference>
<sequence>MKPLGRSRGFSTYERLALWGWEAGALTAENQMGSQLKLAAEHPEKARRTLEQVIEFKEALYRILSSAVQSKPFNPADLGLINAALDRANDFMIIEYCEQNEFTFAFKGQADELDGMLWPVIKSAVDLLMSKELKKVKMCEGGTCGWIFIDTTRNRSRRWCSMDDCGNPEKARRHYKRKTSQK</sequence>
<dbReference type="InterPro" id="IPR023286">
    <property type="entry name" value="ABATE_dom_sf"/>
</dbReference>
<dbReference type="AlphaFoldDB" id="A0A9X2BI50"/>
<accession>A0A9X2BI50</accession>
<dbReference type="Pfam" id="PF11706">
    <property type="entry name" value="zf-CGNR"/>
    <property type="match status" value="1"/>
</dbReference>
<evidence type="ECO:0000259" key="1">
    <source>
        <dbReference type="Pfam" id="PF11706"/>
    </source>
</evidence>